<gene>
    <name evidence="2" type="ORF">CSUB01_08507</name>
</gene>
<dbReference type="STRING" id="1173701.A0A066XAF5"/>
<feature type="region of interest" description="Disordered" evidence="1">
    <location>
        <begin position="284"/>
        <end position="315"/>
    </location>
</feature>
<evidence type="ECO:0000313" key="3">
    <source>
        <dbReference type="Proteomes" id="UP000027238"/>
    </source>
</evidence>
<reference evidence="3" key="1">
    <citation type="journal article" date="2014" name="Genome Announc.">
        <title>Draft genome sequence of Colletotrichum sublineola, a destructive pathogen of cultivated sorghum.</title>
        <authorList>
            <person name="Baroncelli R."/>
            <person name="Sanz-Martin J.M."/>
            <person name="Rech G.E."/>
            <person name="Sukno S.A."/>
            <person name="Thon M.R."/>
        </authorList>
    </citation>
    <scope>NUCLEOTIDE SEQUENCE [LARGE SCALE GENOMIC DNA]</scope>
    <source>
        <strain evidence="3">TX430BB</strain>
    </source>
</reference>
<feature type="compositionally biased region" description="Polar residues" evidence="1">
    <location>
        <begin position="289"/>
        <end position="299"/>
    </location>
</feature>
<dbReference type="OMA" id="CCALTEA"/>
<dbReference type="Proteomes" id="UP000027238">
    <property type="component" value="Unassembled WGS sequence"/>
</dbReference>
<organism evidence="2 3">
    <name type="scientific">Colletotrichum sublineola</name>
    <name type="common">Sorghum anthracnose fungus</name>
    <dbReference type="NCBI Taxonomy" id="1173701"/>
    <lineage>
        <taxon>Eukaryota</taxon>
        <taxon>Fungi</taxon>
        <taxon>Dikarya</taxon>
        <taxon>Ascomycota</taxon>
        <taxon>Pezizomycotina</taxon>
        <taxon>Sordariomycetes</taxon>
        <taxon>Hypocreomycetidae</taxon>
        <taxon>Glomerellales</taxon>
        <taxon>Glomerellaceae</taxon>
        <taxon>Colletotrichum</taxon>
        <taxon>Colletotrichum graminicola species complex</taxon>
    </lineage>
</organism>
<dbReference type="OrthoDB" id="5242192at2759"/>
<evidence type="ECO:0000256" key="1">
    <source>
        <dbReference type="SAM" id="MobiDB-lite"/>
    </source>
</evidence>
<dbReference type="EMBL" id="JMSE01001304">
    <property type="protein sequence ID" value="KDN62701.1"/>
    <property type="molecule type" value="Genomic_DNA"/>
</dbReference>
<keyword evidence="3" id="KW-1185">Reference proteome</keyword>
<evidence type="ECO:0000313" key="2">
    <source>
        <dbReference type="EMBL" id="KDN62701.1"/>
    </source>
</evidence>
<feature type="region of interest" description="Disordered" evidence="1">
    <location>
        <begin position="327"/>
        <end position="380"/>
    </location>
</feature>
<comment type="caution">
    <text evidence="2">The sequence shown here is derived from an EMBL/GenBank/DDBJ whole genome shotgun (WGS) entry which is preliminary data.</text>
</comment>
<proteinExistence type="predicted"/>
<name>A0A066XAF5_COLSU</name>
<protein>
    <submittedName>
        <fullName evidence="2">Uncharacterized protein</fullName>
    </submittedName>
</protein>
<feature type="compositionally biased region" description="Polar residues" evidence="1">
    <location>
        <begin position="340"/>
        <end position="364"/>
    </location>
</feature>
<dbReference type="eggNOG" id="ENOG502RWNS">
    <property type="taxonomic scope" value="Eukaryota"/>
</dbReference>
<dbReference type="AlphaFoldDB" id="A0A066XAF5"/>
<dbReference type="HOGENOM" id="CLU_558494_0_0_1"/>
<sequence length="590" mass="66855">MDDYKVFRDLATHPYSLRSLRMLGSALAIIKNRYSQFSTSDLDTDLWEFPSREHFTESKDTDIPVNRRWTDYMKIIADSNPDHGDESQSMWRLAGNDHLDVIVVTKYIKLLQLSSPSSPSPPSHRTQQPIIVGTGANTIVIDPEVKMTLLPIQYENSWFAAVAYADCIHVYNSDNEGAMPPEMQKWLSSTFPTRQIRCCALTEASEQKDSGLFMLLAMRMLVSGRAPTRRNDREFVRYLRAKTFIELLTGNLNASDQDVETLHEAFDKDTSCYFDDAFVSHHSSPCGPDSSSTADTGTVAQMPPESVRSTEDQPVPFDMCVTSWGTSTGSGSYSRRLPSQVVSSRSNANAQDNATEITVPNSRNTEGRSRNRSATPPSMPQECKNILQLLSEAVVFHRSSRLTGSSDLATLWSFIRNDFSNGFKSEFYRRYNGVLFYEKMLGLHSDREIATLLELPLGNARDLQEVKKLQSRFKVWHEICQLRNSWGKGRYTLLCAVSDGSSLERASSEQKESKLSRLKSRLEDEEDPLSGWINSARELCCSLIEDRFPRDRLMIDNYHLKASWTLYEPEFAAYTSMNPNATIEIERMAA</sequence>
<accession>A0A066XAF5</accession>